<name>A0A813TQV8_ADIRI</name>
<feature type="region of interest" description="Disordered" evidence="1">
    <location>
        <begin position="1"/>
        <end position="41"/>
    </location>
</feature>
<dbReference type="Proteomes" id="UP000663852">
    <property type="component" value="Unassembled WGS sequence"/>
</dbReference>
<reference evidence="2" key="1">
    <citation type="submission" date="2021-02" db="EMBL/GenBank/DDBJ databases">
        <authorList>
            <person name="Nowell W R."/>
        </authorList>
    </citation>
    <scope>NUCLEOTIDE SEQUENCE</scope>
</reference>
<dbReference type="EMBL" id="CAJNOR010000733">
    <property type="protein sequence ID" value="CAF0994132.1"/>
    <property type="molecule type" value="Genomic_DNA"/>
</dbReference>
<feature type="compositionally biased region" description="Low complexity" evidence="1">
    <location>
        <begin position="14"/>
        <end position="37"/>
    </location>
</feature>
<comment type="caution">
    <text evidence="2">The sequence shown here is derived from an EMBL/GenBank/DDBJ whole genome shotgun (WGS) entry which is preliminary data.</text>
</comment>
<keyword evidence="4" id="KW-1185">Reference proteome</keyword>
<dbReference type="AlphaFoldDB" id="A0A813TQV8"/>
<evidence type="ECO:0000313" key="3">
    <source>
        <dbReference type="EMBL" id="CAF0994132.1"/>
    </source>
</evidence>
<dbReference type="Proteomes" id="UP000663828">
    <property type="component" value="Unassembled WGS sequence"/>
</dbReference>
<sequence>MAEINSLSKVLRTSSISSDQDAASIPSSSRSASPNSNWTIQYKPAFPSTRKGIWDGYETQEEFMTMHLR</sequence>
<evidence type="ECO:0000313" key="5">
    <source>
        <dbReference type="Proteomes" id="UP000663852"/>
    </source>
</evidence>
<evidence type="ECO:0000313" key="4">
    <source>
        <dbReference type="Proteomes" id="UP000663828"/>
    </source>
</evidence>
<dbReference type="OrthoDB" id="10042052at2759"/>
<dbReference type="EMBL" id="CAJNOJ010000015">
    <property type="protein sequence ID" value="CAF0811813.1"/>
    <property type="molecule type" value="Genomic_DNA"/>
</dbReference>
<accession>A0A813TQV8</accession>
<feature type="compositionally biased region" description="Polar residues" evidence="1">
    <location>
        <begin position="1"/>
        <end position="13"/>
    </location>
</feature>
<proteinExistence type="predicted"/>
<protein>
    <submittedName>
        <fullName evidence="2">Uncharacterized protein</fullName>
    </submittedName>
</protein>
<gene>
    <name evidence="2" type="ORF">EDS130_LOCUS5388</name>
    <name evidence="3" type="ORF">XAT740_LOCUS12855</name>
</gene>
<organism evidence="2 5">
    <name type="scientific">Adineta ricciae</name>
    <name type="common">Rotifer</name>
    <dbReference type="NCBI Taxonomy" id="249248"/>
    <lineage>
        <taxon>Eukaryota</taxon>
        <taxon>Metazoa</taxon>
        <taxon>Spiralia</taxon>
        <taxon>Gnathifera</taxon>
        <taxon>Rotifera</taxon>
        <taxon>Eurotatoria</taxon>
        <taxon>Bdelloidea</taxon>
        <taxon>Adinetida</taxon>
        <taxon>Adinetidae</taxon>
        <taxon>Adineta</taxon>
    </lineage>
</organism>
<evidence type="ECO:0000256" key="1">
    <source>
        <dbReference type="SAM" id="MobiDB-lite"/>
    </source>
</evidence>
<evidence type="ECO:0000313" key="2">
    <source>
        <dbReference type="EMBL" id="CAF0811813.1"/>
    </source>
</evidence>